<evidence type="ECO:0000313" key="1">
    <source>
        <dbReference type="EMBL" id="OGY91688.1"/>
    </source>
</evidence>
<accession>A0A1G2BRI1</accession>
<dbReference type="EMBL" id="MHKO01000040">
    <property type="protein sequence ID" value="OGY91688.1"/>
    <property type="molecule type" value="Genomic_DNA"/>
</dbReference>
<reference evidence="1 2" key="1">
    <citation type="journal article" date="2016" name="Nat. Commun.">
        <title>Thousands of microbial genomes shed light on interconnected biogeochemical processes in an aquifer system.</title>
        <authorList>
            <person name="Anantharaman K."/>
            <person name="Brown C.T."/>
            <person name="Hug L.A."/>
            <person name="Sharon I."/>
            <person name="Castelle C.J."/>
            <person name="Probst A.J."/>
            <person name="Thomas B.C."/>
            <person name="Singh A."/>
            <person name="Wilkins M.J."/>
            <person name="Karaoz U."/>
            <person name="Brodie E.L."/>
            <person name="Williams K.H."/>
            <person name="Hubbard S.S."/>
            <person name="Banfield J.F."/>
        </authorList>
    </citation>
    <scope>NUCLEOTIDE SEQUENCE [LARGE SCALE GENOMIC DNA]</scope>
</reference>
<evidence type="ECO:0000313" key="2">
    <source>
        <dbReference type="Proteomes" id="UP000178109"/>
    </source>
</evidence>
<name>A0A1G2BRI1_9BACT</name>
<dbReference type="InterPro" id="IPR035069">
    <property type="entry name" value="TTHA1013/TTHA0281-like"/>
</dbReference>
<proteinExistence type="predicted"/>
<dbReference type="Proteomes" id="UP000178109">
    <property type="component" value="Unassembled WGS sequence"/>
</dbReference>
<dbReference type="SUPFAM" id="SSF143100">
    <property type="entry name" value="TTHA1013/TTHA0281-like"/>
    <property type="match status" value="1"/>
</dbReference>
<organism evidence="1 2">
    <name type="scientific">Candidatus Komeilibacteria bacterium RIFCSPLOWO2_02_FULL_48_11</name>
    <dbReference type="NCBI Taxonomy" id="1798553"/>
    <lineage>
        <taxon>Bacteria</taxon>
        <taxon>Candidatus Komeiliibacteriota</taxon>
    </lineage>
</organism>
<dbReference type="STRING" id="1798553.A3H70_01475"/>
<sequence>MPQIKLKTEFFEEDGQIIGIAPEINVGSSGRDIVDAQRSLKEAIELWIEGCIEMGTLEQVLDEDGFSRKADGDWVHRQALSHQTATFSLPDLAVMA</sequence>
<evidence type="ECO:0008006" key="3">
    <source>
        <dbReference type="Google" id="ProtNLM"/>
    </source>
</evidence>
<comment type="caution">
    <text evidence="1">The sequence shown here is derived from an EMBL/GenBank/DDBJ whole genome shotgun (WGS) entry which is preliminary data.</text>
</comment>
<dbReference type="AlphaFoldDB" id="A0A1G2BRI1"/>
<gene>
    <name evidence="1" type="ORF">A3H70_01475</name>
</gene>
<protein>
    <recommendedName>
        <fullName evidence="3">HicB-like antitoxin of toxin-antitoxin system domain-containing protein</fullName>
    </recommendedName>
</protein>